<evidence type="ECO:0000313" key="5">
    <source>
        <dbReference type="Proteomes" id="UP000316921"/>
    </source>
</evidence>
<dbReference type="PANTHER" id="PTHR11851:SF49">
    <property type="entry name" value="MITOCHONDRIAL-PROCESSING PEPTIDASE SUBUNIT ALPHA"/>
    <property type="match status" value="1"/>
</dbReference>
<feature type="domain" description="Peptidase M16 N-terminal" evidence="2">
    <location>
        <begin position="33"/>
        <end position="148"/>
    </location>
</feature>
<comment type="similarity">
    <text evidence="1">Belongs to the peptidase M16 family.</text>
</comment>
<reference evidence="4 5" key="1">
    <citation type="submission" date="2019-02" db="EMBL/GenBank/DDBJ databases">
        <title>Deep-cultivation of Planctomycetes and their phenomic and genomic characterization uncovers novel biology.</title>
        <authorList>
            <person name="Wiegand S."/>
            <person name="Jogler M."/>
            <person name="Boedeker C."/>
            <person name="Pinto D."/>
            <person name="Vollmers J."/>
            <person name="Rivas-Marin E."/>
            <person name="Kohn T."/>
            <person name="Peeters S.H."/>
            <person name="Heuer A."/>
            <person name="Rast P."/>
            <person name="Oberbeckmann S."/>
            <person name="Bunk B."/>
            <person name="Jeske O."/>
            <person name="Meyerdierks A."/>
            <person name="Storesund J.E."/>
            <person name="Kallscheuer N."/>
            <person name="Luecker S."/>
            <person name="Lage O.M."/>
            <person name="Pohl T."/>
            <person name="Merkel B.J."/>
            <person name="Hornburger P."/>
            <person name="Mueller R.-W."/>
            <person name="Bruemmer F."/>
            <person name="Labrenz M."/>
            <person name="Spormann A.M."/>
            <person name="Op den Camp H."/>
            <person name="Overmann J."/>
            <person name="Amann R."/>
            <person name="Jetten M.S.M."/>
            <person name="Mascher T."/>
            <person name="Medema M.H."/>
            <person name="Devos D.P."/>
            <person name="Kaster A.-K."/>
            <person name="Ovreas L."/>
            <person name="Rohde M."/>
            <person name="Galperin M.Y."/>
            <person name="Jogler C."/>
        </authorList>
    </citation>
    <scope>NUCLEOTIDE SEQUENCE [LARGE SCALE GENOMIC DNA]</scope>
    <source>
        <strain evidence="4 5">Pla133</strain>
    </source>
</reference>
<dbReference type="Proteomes" id="UP000316921">
    <property type="component" value="Chromosome"/>
</dbReference>
<proteinExistence type="inferred from homology"/>
<accession>A0A518BFF3</accession>
<keyword evidence="5" id="KW-1185">Reference proteome</keyword>
<organism evidence="4 5">
    <name type="scientific">Engelhardtia mirabilis</name>
    <dbReference type="NCBI Taxonomy" id="2528011"/>
    <lineage>
        <taxon>Bacteria</taxon>
        <taxon>Pseudomonadati</taxon>
        <taxon>Planctomycetota</taxon>
        <taxon>Planctomycetia</taxon>
        <taxon>Planctomycetia incertae sedis</taxon>
        <taxon>Engelhardtia</taxon>
    </lineage>
</organism>
<name>A0A518BFF3_9BACT</name>
<evidence type="ECO:0000313" key="4">
    <source>
        <dbReference type="EMBL" id="QDU65692.1"/>
    </source>
</evidence>
<dbReference type="InterPro" id="IPR007863">
    <property type="entry name" value="Peptidase_M16_C"/>
</dbReference>
<dbReference type="Pfam" id="PF05193">
    <property type="entry name" value="Peptidase_M16_C"/>
    <property type="match status" value="1"/>
</dbReference>
<gene>
    <name evidence="4" type="ORF">Pla133_07570</name>
</gene>
<evidence type="ECO:0000259" key="2">
    <source>
        <dbReference type="Pfam" id="PF00675"/>
    </source>
</evidence>
<feature type="domain" description="Peptidase M16 C-terminal" evidence="3">
    <location>
        <begin position="180"/>
        <end position="357"/>
    </location>
</feature>
<dbReference type="InterPro" id="IPR011249">
    <property type="entry name" value="Metalloenz_LuxS/M16"/>
</dbReference>
<evidence type="ECO:0000259" key="3">
    <source>
        <dbReference type="Pfam" id="PF05193"/>
    </source>
</evidence>
<dbReference type="Pfam" id="PF00675">
    <property type="entry name" value="Peptidase_M16"/>
    <property type="match status" value="1"/>
</dbReference>
<evidence type="ECO:0000256" key="1">
    <source>
        <dbReference type="ARBA" id="ARBA00007261"/>
    </source>
</evidence>
<dbReference type="EMBL" id="CP036287">
    <property type="protein sequence ID" value="QDU65692.1"/>
    <property type="molecule type" value="Genomic_DNA"/>
</dbReference>
<dbReference type="KEGG" id="pbap:Pla133_07570"/>
<dbReference type="PANTHER" id="PTHR11851">
    <property type="entry name" value="METALLOPROTEASE"/>
    <property type="match status" value="1"/>
</dbReference>
<dbReference type="GO" id="GO:0046872">
    <property type="term" value="F:metal ion binding"/>
    <property type="evidence" value="ECO:0007669"/>
    <property type="project" value="InterPro"/>
</dbReference>
<dbReference type="InterPro" id="IPR050361">
    <property type="entry name" value="MPP/UQCRC_Complex"/>
</dbReference>
<protein>
    <submittedName>
        <fullName evidence="4">Peptidase M16 inactive domain protein</fullName>
    </submittedName>
</protein>
<dbReference type="InterPro" id="IPR011765">
    <property type="entry name" value="Pept_M16_N"/>
</dbReference>
<dbReference type="SUPFAM" id="SSF63411">
    <property type="entry name" value="LuxS/MPP-like metallohydrolase"/>
    <property type="match status" value="2"/>
</dbReference>
<dbReference type="RefSeq" id="WP_145168269.1">
    <property type="nucleotide sequence ID" value="NZ_CP036287.1"/>
</dbReference>
<dbReference type="Gene3D" id="3.30.830.10">
    <property type="entry name" value="Metalloenzyme, LuxS/M16 peptidase-like"/>
    <property type="match status" value="2"/>
</dbReference>
<dbReference type="AlphaFoldDB" id="A0A518BFF3"/>
<sequence>MTDLGTSAKRREVPAPSLPFEQFELRCGARLVVSPRSGAPLTAFQVHLRGGLAEDPPEFAGLAYLTGALAPEGTQKHDDEQLADLLEPRGGSISGDSTGLSGVVATTGWKKLLELGAEILTQPTYPKDRVDRRRAALLDRLAVEADEPRVQAARRFRRLIYGEHWIGRPERGQLETVARIERRHLRAHHRRLFTARRALIAVCGDIDPGDVRRLLDRRLTSWKPGARPTLAPAEFPAGGHRVAAFRADRQQVHLCLGHLGLRRKDPDFAAVCVLDHILGTGPGFTNRIAARLRDAEGLAYSVHASQFDSAGLYPGMFSAYIATSPDKVDRALVGFVQEIRRIRDELVTPAELELAVDYLVGSHALGFERAGRRVTYLINRERMELPADELEQLPRRFAAVTREQVREAAHRHLRPEHLCLAGGGPIDERGLRRSLERALT</sequence>